<feature type="domain" description="Baseplate J-like central" evidence="2">
    <location>
        <begin position="42"/>
        <end position="112"/>
    </location>
</feature>
<gene>
    <name evidence="4" type="ORF">Ami3637_02855</name>
</gene>
<evidence type="ECO:0000259" key="3">
    <source>
        <dbReference type="Pfam" id="PF26079"/>
    </source>
</evidence>
<dbReference type="PANTHER" id="PTHR37829">
    <property type="entry name" value="PHAGE-LIKE ELEMENT PBSX PROTEIN XKDT"/>
    <property type="match status" value="1"/>
</dbReference>
<dbReference type="PANTHER" id="PTHR37829:SF3">
    <property type="entry name" value="PROTEIN JAYE-RELATED"/>
    <property type="match status" value="1"/>
</dbReference>
<evidence type="ECO:0000313" key="4">
    <source>
        <dbReference type="EMBL" id="QHI73884.1"/>
    </source>
</evidence>
<dbReference type="Pfam" id="PF26078">
    <property type="entry name" value="Baseplate_J_M"/>
    <property type="match status" value="1"/>
</dbReference>
<dbReference type="InterPro" id="IPR052399">
    <property type="entry name" value="Phage_Baseplate_Assmbl_Protein"/>
</dbReference>
<reference evidence="4 5" key="1">
    <citation type="submission" date="2020-01" db="EMBL/GenBank/DDBJ databases">
        <title>Genomic analysis of Aminipila sp. CBA3637.</title>
        <authorList>
            <person name="Kim Y.B."/>
            <person name="Roh S.W."/>
        </authorList>
    </citation>
    <scope>NUCLEOTIDE SEQUENCE [LARGE SCALE GENOMIC DNA]</scope>
    <source>
        <strain evidence="4 5">CBA3637</strain>
    </source>
</reference>
<dbReference type="EMBL" id="CP047591">
    <property type="protein sequence ID" value="QHI73884.1"/>
    <property type="molecule type" value="Genomic_DNA"/>
</dbReference>
<protein>
    <submittedName>
        <fullName evidence="4">Uncharacterized protein</fullName>
    </submittedName>
</protein>
<evidence type="ECO:0000256" key="1">
    <source>
        <dbReference type="ARBA" id="ARBA00038087"/>
    </source>
</evidence>
<accession>A0A6P1MMI7</accession>
<dbReference type="InterPro" id="IPR058531">
    <property type="entry name" value="Baseplate_J_M"/>
</dbReference>
<evidence type="ECO:0000259" key="2">
    <source>
        <dbReference type="Pfam" id="PF26078"/>
    </source>
</evidence>
<organism evidence="4 5">
    <name type="scientific">Aminipila terrae</name>
    <dbReference type="NCBI Taxonomy" id="2697030"/>
    <lineage>
        <taxon>Bacteria</taxon>
        <taxon>Bacillati</taxon>
        <taxon>Bacillota</taxon>
        <taxon>Clostridia</taxon>
        <taxon>Peptostreptococcales</taxon>
        <taxon>Anaerovoracaceae</taxon>
        <taxon>Aminipila</taxon>
    </lineage>
</organism>
<dbReference type="Pfam" id="PF26079">
    <property type="entry name" value="Baseplate_J_C"/>
    <property type="match status" value="1"/>
</dbReference>
<dbReference type="AlphaFoldDB" id="A0A6P1MMI7"/>
<feature type="domain" description="Baseplate J-like C-terminal" evidence="3">
    <location>
        <begin position="119"/>
        <end position="203"/>
    </location>
</feature>
<name>A0A6P1MMI7_9FIRM</name>
<evidence type="ECO:0000313" key="5">
    <source>
        <dbReference type="Proteomes" id="UP000463883"/>
    </source>
</evidence>
<sequence>MLPHNHRRYSFCDKLSTCRGGYDTETDESLRQRYYEKINTPATSGNAAHYEQWAKSVTGVGSAKVFPTWNGAGTVKVVICNRNKRAADAKLIKDAAEYIETQRPVGATVTVESVQEKAIDVTASVVLANGIELGQVKSEFEKVLTEYFKEIALTHKYVSYAKIGSLLYGVSGVTDYSNLQVNKGTVNITLTDVELPVVGMVVLS</sequence>
<dbReference type="InterPro" id="IPR058530">
    <property type="entry name" value="Baseplate_J-like_C"/>
</dbReference>
<comment type="similarity">
    <text evidence="1">Belongs to the Mu gp47/PBSX XkdT family.</text>
</comment>
<proteinExistence type="inferred from homology"/>
<keyword evidence="5" id="KW-1185">Reference proteome</keyword>
<dbReference type="KEGG" id="amic:Ami3637_02855"/>
<dbReference type="Proteomes" id="UP000463883">
    <property type="component" value="Chromosome"/>
</dbReference>